<name>A0A0L0FQX5_9EUKA</name>
<dbReference type="PANTHER" id="PTHR43283">
    <property type="entry name" value="BETA-LACTAMASE-RELATED"/>
    <property type="match status" value="1"/>
</dbReference>
<evidence type="ECO:0000313" key="2">
    <source>
        <dbReference type="EMBL" id="KNC78413.1"/>
    </source>
</evidence>
<dbReference type="InterPro" id="IPR001466">
    <property type="entry name" value="Beta-lactam-related"/>
</dbReference>
<dbReference type="EMBL" id="KQ242494">
    <property type="protein sequence ID" value="KNC78413.1"/>
    <property type="molecule type" value="Genomic_DNA"/>
</dbReference>
<reference evidence="2 3" key="1">
    <citation type="submission" date="2011-02" db="EMBL/GenBank/DDBJ databases">
        <title>The Genome Sequence of Sphaeroforma arctica JP610.</title>
        <authorList>
            <consortium name="The Broad Institute Genome Sequencing Platform"/>
            <person name="Russ C."/>
            <person name="Cuomo C."/>
            <person name="Young S.K."/>
            <person name="Zeng Q."/>
            <person name="Gargeya S."/>
            <person name="Alvarado L."/>
            <person name="Berlin A."/>
            <person name="Chapman S.B."/>
            <person name="Chen Z."/>
            <person name="Freedman E."/>
            <person name="Gellesch M."/>
            <person name="Goldberg J."/>
            <person name="Griggs A."/>
            <person name="Gujja S."/>
            <person name="Heilman E."/>
            <person name="Heiman D."/>
            <person name="Howarth C."/>
            <person name="Mehta T."/>
            <person name="Neiman D."/>
            <person name="Pearson M."/>
            <person name="Roberts A."/>
            <person name="Saif S."/>
            <person name="Shea T."/>
            <person name="Shenoy N."/>
            <person name="Sisk P."/>
            <person name="Stolte C."/>
            <person name="Sykes S."/>
            <person name="White J."/>
            <person name="Yandava C."/>
            <person name="Burger G."/>
            <person name="Gray M.W."/>
            <person name="Holland P.W.H."/>
            <person name="King N."/>
            <person name="Lang F.B.F."/>
            <person name="Roger A.J."/>
            <person name="Ruiz-Trillo I."/>
            <person name="Haas B."/>
            <person name="Nusbaum C."/>
            <person name="Birren B."/>
        </authorList>
    </citation>
    <scope>NUCLEOTIDE SEQUENCE [LARGE SCALE GENOMIC DNA]</scope>
    <source>
        <strain evidence="2 3">JP610</strain>
    </source>
</reference>
<dbReference type="Proteomes" id="UP000054560">
    <property type="component" value="Unassembled WGS sequence"/>
</dbReference>
<sequence length="447" mass="48118">MNQSVKLDQNDDLLCTLNESLKEHNVPGLSIGIIDPACMSDNRIGDEKIPSCVYTVSAGHSKKADTGDEKNVCMNEDTWMQHASLSKTIAAAFSIEYFSKLDIPLTTPVNELFDKLGSEGNCSGYRLKSGTDLPTEWAEKVTLAMLINHTALGMHYVYGIPPSREGGMPAVLDLLTGVYHDDYGYADMPVDREPGTQFKYSGGGFLVLQHLLELREKKPIEVILRPFLDACGMPASTFSFDQVALGGNAHKCASGYLEDGSMVQDSRLMFPPLAAGGHGTAVAMATFLFHLGTAYKLPAGEKSGAISHATAVLMIDTGRPGDNPSAIQQQCFEFMRSNMGLGVFVLSAGPNTFLLHQAANDGFRGLYLVCVDGPDALQGPRGAVILSNGNNNAMFLNCAVAKAVLKTMKFQGMDWSLVDGKDFSSKGIAQEQIVNLGLRELVLAAFQ</sequence>
<dbReference type="AlphaFoldDB" id="A0A0L0FQX5"/>
<dbReference type="RefSeq" id="XP_014152315.1">
    <property type="nucleotide sequence ID" value="XM_014296840.1"/>
</dbReference>
<gene>
    <name evidence="2" type="ORF">SARC_09159</name>
</gene>
<evidence type="ECO:0000259" key="1">
    <source>
        <dbReference type="Pfam" id="PF00144"/>
    </source>
</evidence>
<dbReference type="GeneID" id="25909663"/>
<keyword evidence="3" id="KW-1185">Reference proteome</keyword>
<dbReference type="Gene3D" id="3.40.710.10">
    <property type="entry name" value="DD-peptidase/beta-lactamase superfamily"/>
    <property type="match status" value="1"/>
</dbReference>
<feature type="domain" description="Beta-lactamase-related" evidence="1">
    <location>
        <begin position="68"/>
        <end position="392"/>
    </location>
</feature>
<proteinExistence type="predicted"/>
<dbReference type="eggNOG" id="ENOG502RYC5">
    <property type="taxonomic scope" value="Eukaryota"/>
</dbReference>
<evidence type="ECO:0000313" key="3">
    <source>
        <dbReference type="Proteomes" id="UP000054560"/>
    </source>
</evidence>
<dbReference type="InterPro" id="IPR012338">
    <property type="entry name" value="Beta-lactam/transpept-like"/>
</dbReference>
<dbReference type="Pfam" id="PF00144">
    <property type="entry name" value="Beta-lactamase"/>
    <property type="match status" value="1"/>
</dbReference>
<organism evidence="2 3">
    <name type="scientific">Sphaeroforma arctica JP610</name>
    <dbReference type="NCBI Taxonomy" id="667725"/>
    <lineage>
        <taxon>Eukaryota</taxon>
        <taxon>Ichthyosporea</taxon>
        <taxon>Ichthyophonida</taxon>
        <taxon>Sphaeroforma</taxon>
    </lineage>
</organism>
<dbReference type="SUPFAM" id="SSF56601">
    <property type="entry name" value="beta-lactamase/transpeptidase-like"/>
    <property type="match status" value="1"/>
</dbReference>
<dbReference type="OrthoDB" id="428260at2759"/>
<protein>
    <submittedName>
        <fullName evidence="2">Beta-lactamase</fullName>
    </submittedName>
</protein>
<dbReference type="InterPro" id="IPR050789">
    <property type="entry name" value="Diverse_Enzym_Activities"/>
</dbReference>
<dbReference type="PANTHER" id="PTHR43283:SF18">
    <property type="match status" value="1"/>
</dbReference>
<accession>A0A0L0FQX5</accession>